<evidence type="ECO:0000256" key="2">
    <source>
        <dbReference type="ARBA" id="ARBA00022519"/>
    </source>
</evidence>
<dbReference type="GO" id="GO:0036104">
    <property type="term" value="P:Kdo2-lipid A biosynthetic process"/>
    <property type="evidence" value="ECO:0007669"/>
    <property type="project" value="UniProtKB-UniRule"/>
</dbReference>
<evidence type="ECO:0000256" key="1">
    <source>
        <dbReference type="ARBA" id="ARBA00022475"/>
    </source>
</evidence>
<comment type="pathway">
    <text evidence="9">Bacterial outer membrane biogenesis; lipopolysaccharide biosynthesis.</text>
</comment>
<keyword evidence="1 9" id="KW-1003">Cell membrane</keyword>
<dbReference type="GO" id="GO:0008913">
    <property type="term" value="F:Kdo2-lipid IVA acyltransferase activity"/>
    <property type="evidence" value="ECO:0007669"/>
    <property type="project" value="UniProtKB-EC"/>
</dbReference>
<evidence type="ECO:0000256" key="6">
    <source>
        <dbReference type="ARBA" id="ARBA00022989"/>
    </source>
</evidence>
<name>A0A918DQ45_9GAMM</name>
<dbReference type="RefSeq" id="WP_188858759.1">
    <property type="nucleotide sequence ID" value="NZ_BMLT01000002.1"/>
</dbReference>
<dbReference type="AlphaFoldDB" id="A0A918DQ45"/>
<dbReference type="GO" id="GO:0009103">
    <property type="term" value="P:lipopolysaccharide biosynthetic process"/>
    <property type="evidence" value="ECO:0007669"/>
    <property type="project" value="UniProtKB-UniRule"/>
</dbReference>
<dbReference type="CDD" id="cd07984">
    <property type="entry name" value="LPLAT_LABLAT-like"/>
    <property type="match status" value="1"/>
</dbReference>
<dbReference type="NCBIfam" id="TIGR02207">
    <property type="entry name" value="lipid_A_htrB"/>
    <property type="match status" value="1"/>
</dbReference>
<evidence type="ECO:0000256" key="9">
    <source>
        <dbReference type="HAMAP-Rule" id="MF_01942"/>
    </source>
</evidence>
<evidence type="ECO:0000313" key="11">
    <source>
        <dbReference type="Proteomes" id="UP000599578"/>
    </source>
</evidence>
<comment type="subcellular location">
    <subcellularLocation>
        <location evidence="9">Cell inner membrane</location>
        <topology evidence="9">Single-pass membrane protein</topology>
    </subcellularLocation>
</comment>
<dbReference type="GO" id="GO:0005886">
    <property type="term" value="C:plasma membrane"/>
    <property type="evidence" value="ECO:0007669"/>
    <property type="project" value="UniProtKB-SubCell"/>
</dbReference>
<reference evidence="10 11" key="1">
    <citation type="journal article" date="2014" name="Int. J. Syst. Evol. Microbiol.">
        <title>Complete genome sequence of Corynebacterium casei LMG S-19264T (=DSM 44701T), isolated from a smear-ripened cheese.</title>
        <authorList>
            <consortium name="US DOE Joint Genome Institute (JGI-PGF)"/>
            <person name="Walter F."/>
            <person name="Albersmeier A."/>
            <person name="Kalinowski J."/>
            <person name="Ruckert C."/>
        </authorList>
    </citation>
    <scope>NUCLEOTIDE SEQUENCE [LARGE SCALE GENOMIC DNA]</scope>
    <source>
        <strain evidence="10 11">CGMCC 1.7286</strain>
    </source>
</reference>
<dbReference type="InterPro" id="IPR004960">
    <property type="entry name" value="LipA_acyltrans"/>
</dbReference>
<dbReference type="GO" id="GO:0009245">
    <property type="term" value="P:lipid A biosynthetic process"/>
    <property type="evidence" value="ECO:0007669"/>
    <property type="project" value="InterPro"/>
</dbReference>
<keyword evidence="6 9" id="KW-1133">Transmembrane helix</keyword>
<protein>
    <recommendedName>
        <fullName evidence="9">Lipid A biosynthesis acyltransferase</fullName>
        <ecNumber evidence="9">2.3.1.241</ecNumber>
    </recommendedName>
    <alternativeName>
        <fullName evidence="9">Kdo(2)-lipid IV(A) acyltransferase</fullName>
    </alternativeName>
</protein>
<dbReference type="Proteomes" id="UP000599578">
    <property type="component" value="Unassembled WGS sequence"/>
</dbReference>
<sequence length="309" mass="36072">MASKRKAPNRPFWHPVFWPNWLGTGTLWLLNRLPWRWQLHLGRLLGLLLYRVTPARRHVVEVNARLCFPEFGAEEHRRFVKDVFVNNGIGIFETAMAWWTPRRVFRDRIVFKGREHLDAALAQGKGVLLLGAHFSTLDLGGLLFSEFYPVDAMYRRHNNPLMEEIIKKGRSRYFGQSIERSDIRSVIRALRKNHIIWYAPDQDFGIKQSVYAPFFGVPAATITATARLAKLNGSPILMLAQHRLPDGRYELELYPIIEPFPTGDDESDAARINAEIERAIRKDPTQYMWVHRRFKTHPKGKSYLYKQPR</sequence>
<dbReference type="PANTHER" id="PTHR30606:SF9">
    <property type="entry name" value="LIPID A BIOSYNTHESIS LAUROYLTRANSFERASE"/>
    <property type="match status" value="1"/>
</dbReference>
<keyword evidence="8 9" id="KW-0012">Acyltransferase</keyword>
<keyword evidence="4 9" id="KW-0812">Transmembrane</keyword>
<dbReference type="PIRSF" id="PIRSF026649">
    <property type="entry name" value="MsbB"/>
    <property type="match status" value="1"/>
</dbReference>
<accession>A0A918DQ45</accession>
<evidence type="ECO:0000256" key="7">
    <source>
        <dbReference type="ARBA" id="ARBA00023136"/>
    </source>
</evidence>
<dbReference type="PANTHER" id="PTHR30606">
    <property type="entry name" value="LIPID A BIOSYNTHESIS LAUROYL ACYLTRANSFERASE"/>
    <property type="match status" value="1"/>
</dbReference>
<dbReference type="Pfam" id="PF03279">
    <property type="entry name" value="Lip_A_acyltrans"/>
    <property type="match status" value="1"/>
</dbReference>
<comment type="similarity">
    <text evidence="9">Belongs to the LpxL/LpxM/LpxP family.</text>
</comment>
<comment type="pathway">
    <text evidence="9">Glycolipid biosynthesis; KDO(2)-lipid A biosynthesis; KDO(2)-lipid A from CMP-3-deoxy-D-manno-octulosonate and lipid IV(A): step 3/4.</text>
</comment>
<comment type="caution">
    <text evidence="10">The sequence shown here is derived from an EMBL/GenBank/DDBJ whole genome shotgun (WGS) entry which is preliminary data.</text>
</comment>
<keyword evidence="2 9" id="KW-0997">Cell inner membrane</keyword>
<evidence type="ECO:0000313" key="10">
    <source>
        <dbReference type="EMBL" id="GGO78027.1"/>
    </source>
</evidence>
<dbReference type="EC" id="2.3.1.241" evidence="9"/>
<gene>
    <name evidence="9 10" type="primary">lpxL</name>
    <name evidence="10" type="ORF">GCM10011348_08940</name>
</gene>
<evidence type="ECO:0000256" key="3">
    <source>
        <dbReference type="ARBA" id="ARBA00022679"/>
    </source>
</evidence>
<feature type="short sequence motif" description="HXXXXD motif" evidence="9">
    <location>
        <begin position="133"/>
        <end position="138"/>
    </location>
</feature>
<keyword evidence="7 9" id="KW-0472">Membrane</keyword>
<evidence type="ECO:0000256" key="5">
    <source>
        <dbReference type="ARBA" id="ARBA00022985"/>
    </source>
</evidence>
<keyword evidence="3 9" id="KW-0808">Transferase</keyword>
<comment type="function">
    <text evidence="9">Catalyzes the transfer of an acyl chain from an acyl-[acyl-carrier-protein] (ACP) to a Kdo(2)-lipid IV(A) to form a Kdo(2)-(acyl)-lipid IV(A).</text>
</comment>
<organism evidence="10 11">
    <name type="scientific">Marinobacterium nitratireducens</name>
    <dbReference type="NCBI Taxonomy" id="518897"/>
    <lineage>
        <taxon>Bacteria</taxon>
        <taxon>Pseudomonadati</taxon>
        <taxon>Pseudomonadota</taxon>
        <taxon>Gammaproteobacteria</taxon>
        <taxon>Oceanospirillales</taxon>
        <taxon>Oceanospirillaceae</taxon>
        <taxon>Marinobacterium</taxon>
    </lineage>
</organism>
<dbReference type="HAMAP" id="MF_01942">
    <property type="entry name" value="Lipid_A_LpxL_LpxP"/>
    <property type="match status" value="1"/>
</dbReference>
<keyword evidence="5 9" id="KW-0448">Lipopolysaccharide biosynthesis</keyword>
<evidence type="ECO:0000256" key="8">
    <source>
        <dbReference type="ARBA" id="ARBA00023315"/>
    </source>
</evidence>
<dbReference type="EMBL" id="BMLT01000002">
    <property type="protein sequence ID" value="GGO78027.1"/>
    <property type="molecule type" value="Genomic_DNA"/>
</dbReference>
<comment type="catalytic activity">
    <reaction evidence="9">
        <text>an alpha-Kdo-(2-&gt;4)-alpha-Kdo-(2-&gt;6)-lipid IVA + a fatty acyl-[ACP] = an alpha-Kdo-(2-&gt;4)-alpha-Kdo-(2-&gt;6)-(acyl)-lipid IVA + holo-[ACP]</text>
        <dbReference type="Rhea" id="RHEA:69396"/>
        <dbReference type="Rhea" id="RHEA-COMP:9685"/>
        <dbReference type="Rhea" id="RHEA-COMP:14125"/>
        <dbReference type="ChEBI" id="CHEBI:64479"/>
        <dbReference type="ChEBI" id="CHEBI:138651"/>
        <dbReference type="ChEBI" id="CHEBI:176429"/>
        <dbReference type="ChEBI" id="CHEBI:176430"/>
        <dbReference type="EC" id="2.3.1.241"/>
    </reaction>
</comment>
<evidence type="ECO:0000256" key="4">
    <source>
        <dbReference type="ARBA" id="ARBA00022692"/>
    </source>
</evidence>
<dbReference type="InterPro" id="IPR011920">
    <property type="entry name" value="Lipid_A_LpxL_LpxP"/>
</dbReference>
<proteinExistence type="inferred from homology"/>
<keyword evidence="11" id="KW-1185">Reference proteome</keyword>